<dbReference type="PANTHER" id="PTHR37316:SF3">
    <property type="entry name" value="TEICHOIC ACID GLYCEROL-PHOSPHATE TRANSFERASE"/>
    <property type="match status" value="1"/>
</dbReference>
<evidence type="ECO:0000256" key="6">
    <source>
        <dbReference type="ARBA" id="ARBA00023136"/>
    </source>
</evidence>
<dbReference type="GO" id="GO:0019350">
    <property type="term" value="P:teichoic acid biosynthetic process"/>
    <property type="evidence" value="ECO:0007669"/>
    <property type="project" value="UniProtKB-KW"/>
</dbReference>
<accession>A0A4P8GBR2</accession>
<dbReference type="EC" id="2.7.8.12" evidence="7"/>
<keyword evidence="5" id="KW-0777">Teichoic acid biosynthesis</keyword>
<dbReference type="Gene3D" id="3.40.50.11820">
    <property type="match status" value="1"/>
</dbReference>
<protein>
    <submittedName>
        <fullName evidence="7">Glycerol phosphotransferase WchX</fullName>
        <ecNumber evidence="7">2.7.8.12</ecNumber>
    </submittedName>
</protein>
<dbReference type="AlphaFoldDB" id="A0A4P8GBR2"/>
<dbReference type="GO" id="GO:0005886">
    <property type="term" value="C:plasma membrane"/>
    <property type="evidence" value="ECO:0007669"/>
    <property type="project" value="UniProtKB-SubCell"/>
</dbReference>
<name>A0A4P8GBR2_STREE</name>
<keyword evidence="3" id="KW-1003">Cell membrane</keyword>
<evidence type="ECO:0000313" key="7">
    <source>
        <dbReference type="EMBL" id="QCO91995.1"/>
    </source>
</evidence>
<evidence type="ECO:0000256" key="1">
    <source>
        <dbReference type="ARBA" id="ARBA00004202"/>
    </source>
</evidence>
<dbReference type="EMBL" id="MK606434">
    <property type="protein sequence ID" value="QCO91995.1"/>
    <property type="molecule type" value="Genomic_DNA"/>
</dbReference>
<keyword evidence="4 7" id="KW-0808">Transferase</keyword>
<dbReference type="InterPro" id="IPR043148">
    <property type="entry name" value="TagF_C"/>
</dbReference>
<dbReference type="InterPro" id="IPR007554">
    <property type="entry name" value="Glycerophosphate_synth"/>
</dbReference>
<dbReference type="InterPro" id="IPR043149">
    <property type="entry name" value="TagF_N"/>
</dbReference>
<organism evidence="7">
    <name type="scientific">Streptococcus pneumoniae</name>
    <dbReference type="NCBI Taxonomy" id="1313"/>
    <lineage>
        <taxon>Bacteria</taxon>
        <taxon>Bacillati</taxon>
        <taxon>Bacillota</taxon>
        <taxon>Bacilli</taxon>
        <taxon>Lactobacillales</taxon>
        <taxon>Streptococcaceae</taxon>
        <taxon>Streptococcus</taxon>
    </lineage>
</organism>
<dbReference type="Pfam" id="PF04464">
    <property type="entry name" value="Glyphos_transf"/>
    <property type="match status" value="1"/>
</dbReference>
<comment type="subcellular location">
    <subcellularLocation>
        <location evidence="1">Cell membrane</location>
        <topology evidence="1">Peripheral membrane protein</topology>
    </subcellularLocation>
</comment>
<evidence type="ECO:0000256" key="3">
    <source>
        <dbReference type="ARBA" id="ARBA00022475"/>
    </source>
</evidence>
<dbReference type="Gene3D" id="3.40.50.12580">
    <property type="match status" value="1"/>
</dbReference>
<proteinExistence type="inferred from homology"/>
<reference evidence="7" key="1">
    <citation type="journal article" date="2019" name="Microb. Genom.">
        <title>Putative novel cps loci in a large global collection of pneumococci.</title>
        <authorList>
            <person name="van Tonder A.J."/>
            <person name="Gladstone R.A."/>
            <person name="Lo S.W."/>
            <person name="Nahm M.H."/>
            <person name="du Plessis M."/>
            <person name="Cornick J."/>
            <person name="Kwambana-Adams B."/>
            <person name="Madhi S.A."/>
            <person name="Hawkins P.A."/>
            <person name="Benisty R."/>
            <person name="Dagan R."/>
            <person name="Everett D."/>
            <person name="Antonio M."/>
            <person name="Klugman K.P."/>
            <person name="von Gottberg A."/>
            <person name="Breiman R.F."/>
            <person name="McGee L."/>
            <person name="Bentley S.D."/>
            <person name="The Global Pneumococcal Sequencing C.O."/>
        </authorList>
    </citation>
    <scope>NUCLEOTIDE SEQUENCE</scope>
    <source>
        <strain evidence="7">GPS_MW_BQN1M5</strain>
    </source>
</reference>
<dbReference type="InterPro" id="IPR051612">
    <property type="entry name" value="Teichoic_Acid_Biosynth"/>
</dbReference>
<dbReference type="GO" id="GO:0047355">
    <property type="term" value="F:CDP-glycerol glycerophosphotransferase activity"/>
    <property type="evidence" value="ECO:0007669"/>
    <property type="project" value="UniProtKB-EC"/>
</dbReference>
<sequence>MNKRDRNYYVGLVMKIVTKPLKMLKVREERILFKSYDAENISCNPKYIYNELKKNNRYELIWVLKNPEKTPEVKAIKYMSLKWLYYIATSKYVITNTGFNFWLPKKKEQIYLNTWHGGGAYKDSDNLSNISKAQITQTQKSAELEDYFISSCAVFTKEYAEKRLGFKGKILEVGTPRNDYLIHNHDNAFLKNSIRRRLNIADDHFIVIYAPTWRDDASTIEDLDYDSLLECLREKYSEVTILVRGHHLQKNLVCIKNSNIINVSDYDDMQELLLISDLLVTDYSSSIWDMIHGGKKVLLYTPDLDEYLKYREFHVDIKEWSIPYFKTNEELIHFIFSNGFTNMDEVMKNHMNRFGSFEHGNATQKIVELIEKGNK</sequence>
<gene>
    <name evidence="7" type="primary">wchX</name>
</gene>
<comment type="similarity">
    <text evidence="2">Belongs to the CDP-glycerol glycerophosphotransferase family.</text>
</comment>
<evidence type="ECO:0000256" key="4">
    <source>
        <dbReference type="ARBA" id="ARBA00022679"/>
    </source>
</evidence>
<keyword evidence="6" id="KW-0472">Membrane</keyword>
<dbReference type="SUPFAM" id="SSF53756">
    <property type="entry name" value="UDP-Glycosyltransferase/glycogen phosphorylase"/>
    <property type="match status" value="1"/>
</dbReference>
<evidence type="ECO:0000256" key="2">
    <source>
        <dbReference type="ARBA" id="ARBA00010488"/>
    </source>
</evidence>
<evidence type="ECO:0000256" key="5">
    <source>
        <dbReference type="ARBA" id="ARBA00022944"/>
    </source>
</evidence>
<dbReference type="PANTHER" id="PTHR37316">
    <property type="entry name" value="TEICHOIC ACID GLYCEROL-PHOSPHATE PRIMASE"/>
    <property type="match status" value="1"/>
</dbReference>